<dbReference type="RefSeq" id="WP_220781999.1">
    <property type="nucleotide sequence ID" value="NZ_BPEY01000059.1"/>
</dbReference>
<dbReference type="InterPro" id="IPR017941">
    <property type="entry name" value="Rieske_2Fe-2S"/>
</dbReference>
<evidence type="ECO:0000256" key="4">
    <source>
        <dbReference type="ARBA" id="ARBA00023004"/>
    </source>
</evidence>
<keyword evidence="6" id="KW-0534">Nitrate assimilation</keyword>
<dbReference type="InterPro" id="IPR017881">
    <property type="entry name" value="NirD"/>
</dbReference>
<gene>
    <name evidence="9" type="ORF">TUM4438_30240</name>
</gene>
<feature type="compositionally biased region" description="Basic and acidic residues" evidence="7">
    <location>
        <begin position="111"/>
        <end position="128"/>
    </location>
</feature>
<reference evidence="9" key="1">
    <citation type="submission" date="2021-05" db="EMBL/GenBank/DDBJ databases">
        <title>Molecular characterization for Shewanella algae harboring chromosomal blaOXA-55-like strains isolated from clinical and environment sample.</title>
        <authorList>
            <person name="Ohama Y."/>
            <person name="Aoki K."/>
            <person name="Harada S."/>
            <person name="Moriya K."/>
            <person name="Ishii Y."/>
            <person name="Tateda K."/>
        </authorList>
    </citation>
    <scope>NUCLEOTIDE SEQUENCE</scope>
    <source>
        <strain evidence="9">JCM 11563</strain>
    </source>
</reference>
<dbReference type="PROSITE" id="PS51296">
    <property type="entry name" value="RIESKE"/>
    <property type="match status" value="1"/>
</dbReference>
<dbReference type="PANTHER" id="PTHR40562">
    <property type="match status" value="1"/>
</dbReference>
<evidence type="ECO:0000256" key="5">
    <source>
        <dbReference type="ARBA" id="ARBA00023014"/>
    </source>
</evidence>
<dbReference type="PROSITE" id="PS51300">
    <property type="entry name" value="NIRD"/>
    <property type="match status" value="1"/>
</dbReference>
<name>A0ABQ4PL01_9GAMM</name>
<feature type="domain" description="Rieske" evidence="8">
    <location>
        <begin position="3"/>
        <end position="104"/>
    </location>
</feature>
<dbReference type="PANTHER" id="PTHR40562:SF1">
    <property type="entry name" value="NITRITE REDUCTASE (NADH) SMALL SUBUNIT"/>
    <property type="match status" value="1"/>
</dbReference>
<evidence type="ECO:0000256" key="3">
    <source>
        <dbReference type="ARBA" id="ARBA00023002"/>
    </source>
</evidence>
<evidence type="ECO:0000256" key="1">
    <source>
        <dbReference type="ARBA" id="ARBA00022714"/>
    </source>
</evidence>
<protein>
    <recommendedName>
        <fullName evidence="8">Rieske domain-containing protein</fullName>
    </recommendedName>
</protein>
<evidence type="ECO:0000313" key="9">
    <source>
        <dbReference type="EMBL" id="GIU48559.1"/>
    </source>
</evidence>
<dbReference type="Gene3D" id="2.102.10.10">
    <property type="entry name" value="Rieske [2Fe-2S] iron-sulphur domain"/>
    <property type="match status" value="1"/>
</dbReference>
<keyword evidence="2" id="KW-0479">Metal-binding</keyword>
<dbReference type="CDD" id="cd03529">
    <property type="entry name" value="Rieske_NirD"/>
    <property type="match status" value="1"/>
</dbReference>
<accession>A0ABQ4PL01</accession>
<dbReference type="InterPro" id="IPR036922">
    <property type="entry name" value="Rieske_2Fe-2S_sf"/>
</dbReference>
<dbReference type="SUPFAM" id="SSF50022">
    <property type="entry name" value="ISP domain"/>
    <property type="match status" value="1"/>
</dbReference>
<evidence type="ECO:0000313" key="10">
    <source>
        <dbReference type="Proteomes" id="UP000887104"/>
    </source>
</evidence>
<evidence type="ECO:0000256" key="7">
    <source>
        <dbReference type="SAM" id="MobiDB-lite"/>
    </source>
</evidence>
<dbReference type="InterPro" id="IPR012748">
    <property type="entry name" value="Rieske-like_NirD"/>
</dbReference>
<keyword evidence="10" id="KW-1185">Reference proteome</keyword>
<evidence type="ECO:0000259" key="8">
    <source>
        <dbReference type="PROSITE" id="PS51296"/>
    </source>
</evidence>
<feature type="region of interest" description="Disordered" evidence="7">
    <location>
        <begin position="109"/>
        <end position="128"/>
    </location>
</feature>
<keyword evidence="5" id="KW-0411">Iron-sulfur</keyword>
<evidence type="ECO:0000256" key="6">
    <source>
        <dbReference type="ARBA" id="ARBA00023063"/>
    </source>
</evidence>
<keyword evidence="1" id="KW-0001">2Fe-2S</keyword>
<dbReference type="EMBL" id="BPEY01000059">
    <property type="protein sequence ID" value="GIU48559.1"/>
    <property type="molecule type" value="Genomic_DNA"/>
</dbReference>
<comment type="caution">
    <text evidence="9">The sequence shown here is derived from an EMBL/GenBank/DDBJ whole genome shotgun (WGS) entry which is preliminary data.</text>
</comment>
<keyword evidence="4" id="KW-0408">Iron</keyword>
<dbReference type="Pfam" id="PF13806">
    <property type="entry name" value="Rieske_2"/>
    <property type="match status" value="1"/>
</dbReference>
<dbReference type="Proteomes" id="UP000887104">
    <property type="component" value="Unassembled WGS sequence"/>
</dbReference>
<keyword evidence="3" id="KW-0560">Oxidoreductase</keyword>
<dbReference type="NCBIfam" id="TIGR02378">
    <property type="entry name" value="nirD_assim_sml"/>
    <property type="match status" value="1"/>
</dbReference>
<sequence>MSWVTLCEEKVLPTNRGVAAWFCGRAIALFNLGDKGIFAVDNIDPATGVSVLSRGLLCELNNELYVSSPLHKQHYHLQSGKCFENSELNVNCFEVKKYQGKVMVRKNKPKIVQDSRPTDTKSALSKEA</sequence>
<proteinExistence type="predicted"/>
<evidence type="ECO:0000256" key="2">
    <source>
        <dbReference type="ARBA" id="ARBA00022723"/>
    </source>
</evidence>
<organism evidence="9 10">
    <name type="scientific">Shewanella sairae</name>
    <dbReference type="NCBI Taxonomy" id="190310"/>
    <lineage>
        <taxon>Bacteria</taxon>
        <taxon>Pseudomonadati</taxon>
        <taxon>Pseudomonadota</taxon>
        <taxon>Gammaproteobacteria</taxon>
        <taxon>Alteromonadales</taxon>
        <taxon>Shewanellaceae</taxon>
        <taxon>Shewanella</taxon>
    </lineage>
</organism>